<dbReference type="AlphaFoldDB" id="A0A644TZ60"/>
<name>A0A644TZ60_9ZZZZ</name>
<evidence type="ECO:0000313" key="1">
    <source>
        <dbReference type="EMBL" id="MPL71939.1"/>
    </source>
</evidence>
<proteinExistence type="predicted"/>
<reference evidence="1" key="1">
    <citation type="submission" date="2019-08" db="EMBL/GenBank/DDBJ databases">
        <authorList>
            <person name="Kucharzyk K."/>
            <person name="Murdoch R.W."/>
            <person name="Higgins S."/>
            <person name="Loffler F."/>
        </authorList>
    </citation>
    <scope>NUCLEOTIDE SEQUENCE</scope>
</reference>
<organism evidence="1">
    <name type="scientific">bioreactor metagenome</name>
    <dbReference type="NCBI Taxonomy" id="1076179"/>
    <lineage>
        <taxon>unclassified sequences</taxon>
        <taxon>metagenomes</taxon>
        <taxon>ecological metagenomes</taxon>
    </lineage>
</organism>
<comment type="caution">
    <text evidence="1">The sequence shown here is derived from an EMBL/GenBank/DDBJ whole genome shotgun (WGS) entry which is preliminary data.</text>
</comment>
<protein>
    <submittedName>
        <fullName evidence="1">Uncharacterized protein</fullName>
    </submittedName>
</protein>
<accession>A0A644TZ60</accession>
<sequence length="92" mass="10582">MNAGTSLRKSGLTLADLPKHLYDAYNNLVNIVNTYNKIPDGRKKRLYRDLILKADDAIMKQIKVFSADNSEHQQPGRIIRFEAKYFKVNSIN</sequence>
<dbReference type="EMBL" id="VSSQ01000062">
    <property type="protein sequence ID" value="MPL71939.1"/>
    <property type="molecule type" value="Genomic_DNA"/>
</dbReference>
<gene>
    <name evidence="1" type="ORF">SDC9_17718</name>
</gene>